<dbReference type="PANTHER" id="PTHR33395:SF22">
    <property type="entry name" value="REVERSE TRANSCRIPTASE DOMAIN-CONTAINING PROTEIN"/>
    <property type="match status" value="1"/>
</dbReference>
<keyword evidence="3" id="KW-1185">Reference proteome</keyword>
<name>A0AAD9V809_ACRCE</name>
<dbReference type="InterPro" id="IPR036691">
    <property type="entry name" value="Endo/exonu/phosph_ase_sf"/>
</dbReference>
<protein>
    <recommendedName>
        <fullName evidence="1">Endonuclease/exonuclease/phosphatase domain-containing protein</fullName>
    </recommendedName>
</protein>
<dbReference type="Gene3D" id="3.60.10.10">
    <property type="entry name" value="Endonuclease/exonuclease/phosphatase"/>
    <property type="match status" value="1"/>
</dbReference>
<dbReference type="InterPro" id="IPR005135">
    <property type="entry name" value="Endo/exonuclease/phosphatase"/>
</dbReference>
<dbReference type="GO" id="GO:0003824">
    <property type="term" value="F:catalytic activity"/>
    <property type="evidence" value="ECO:0007669"/>
    <property type="project" value="InterPro"/>
</dbReference>
<dbReference type="AlphaFoldDB" id="A0AAD9V809"/>
<comment type="caution">
    <text evidence="2">The sequence shown here is derived from an EMBL/GenBank/DDBJ whole genome shotgun (WGS) entry which is preliminary data.</text>
</comment>
<dbReference type="Proteomes" id="UP001249851">
    <property type="component" value="Unassembled WGS sequence"/>
</dbReference>
<reference evidence="2" key="1">
    <citation type="journal article" date="2023" name="G3 (Bethesda)">
        <title>Whole genome assembly and annotation of the endangered Caribbean coral Acropora cervicornis.</title>
        <authorList>
            <person name="Selwyn J.D."/>
            <person name="Vollmer S.V."/>
        </authorList>
    </citation>
    <scope>NUCLEOTIDE SEQUENCE</scope>
    <source>
        <strain evidence="2">K2</strain>
    </source>
</reference>
<dbReference type="EMBL" id="JARQWQ010000022">
    <property type="protein sequence ID" value="KAK2564604.1"/>
    <property type="molecule type" value="Genomic_DNA"/>
</dbReference>
<evidence type="ECO:0000313" key="2">
    <source>
        <dbReference type="EMBL" id="KAK2564604.1"/>
    </source>
</evidence>
<gene>
    <name evidence="2" type="ORF">P5673_012067</name>
</gene>
<feature type="domain" description="Endonuclease/exonuclease/phosphatase" evidence="1">
    <location>
        <begin position="100"/>
        <end position="235"/>
    </location>
</feature>
<proteinExistence type="predicted"/>
<evidence type="ECO:0000259" key="1">
    <source>
        <dbReference type="Pfam" id="PF03372"/>
    </source>
</evidence>
<reference evidence="2" key="2">
    <citation type="journal article" date="2023" name="Science">
        <title>Genomic signatures of disease resistance in endangered staghorn corals.</title>
        <authorList>
            <person name="Vollmer S.V."/>
            <person name="Selwyn J.D."/>
            <person name="Despard B.A."/>
            <person name="Roesel C.L."/>
        </authorList>
    </citation>
    <scope>NUCLEOTIDE SEQUENCE</scope>
    <source>
        <strain evidence="2">K2</strain>
    </source>
</reference>
<evidence type="ECO:0000313" key="3">
    <source>
        <dbReference type="Proteomes" id="UP001249851"/>
    </source>
</evidence>
<dbReference type="SUPFAM" id="SSF56219">
    <property type="entry name" value="DNase I-like"/>
    <property type="match status" value="1"/>
</dbReference>
<dbReference type="GO" id="GO:0031012">
    <property type="term" value="C:extracellular matrix"/>
    <property type="evidence" value="ECO:0007669"/>
    <property type="project" value="TreeGrafter"/>
</dbReference>
<accession>A0AAD9V809</accession>
<sequence length="267" mass="30357">MALVLSSLKGSFLPEETLNQIQDQKKTKCKPKYPCGECGKAVKRNKDVILRAHLNDSFFSHDEQEVDTYFTADLSAAEKEQEDIRQLRVNYNKQCIIANLNINSLPNKIVEIQDWLLLNAINILSVQETKIDRSFPNSQFHVDGYNLFRRDRTKGGGGVAVYIRDNIVASLKKQRGNLLESVMFDLRIGQRYFVLISAYKPPYVDNTTFTSELTLLLDEAFRTSEKVICIGDLNCDIINPLHNNQQGKCLLSICDIYDLDSLITSPT</sequence>
<organism evidence="2 3">
    <name type="scientific">Acropora cervicornis</name>
    <name type="common">Staghorn coral</name>
    <dbReference type="NCBI Taxonomy" id="6130"/>
    <lineage>
        <taxon>Eukaryota</taxon>
        <taxon>Metazoa</taxon>
        <taxon>Cnidaria</taxon>
        <taxon>Anthozoa</taxon>
        <taxon>Hexacorallia</taxon>
        <taxon>Scleractinia</taxon>
        <taxon>Astrocoeniina</taxon>
        <taxon>Acroporidae</taxon>
        <taxon>Acropora</taxon>
    </lineage>
</organism>
<dbReference type="PANTHER" id="PTHR33395">
    <property type="entry name" value="TRANSCRIPTASE, PUTATIVE-RELATED-RELATED"/>
    <property type="match status" value="1"/>
</dbReference>
<dbReference type="Pfam" id="PF03372">
    <property type="entry name" value="Exo_endo_phos"/>
    <property type="match status" value="1"/>
</dbReference>